<evidence type="ECO:0000313" key="1">
    <source>
        <dbReference type="EMBL" id="KAK0648496.1"/>
    </source>
</evidence>
<organism evidence="1 2">
    <name type="scientific">Cercophora newfieldiana</name>
    <dbReference type="NCBI Taxonomy" id="92897"/>
    <lineage>
        <taxon>Eukaryota</taxon>
        <taxon>Fungi</taxon>
        <taxon>Dikarya</taxon>
        <taxon>Ascomycota</taxon>
        <taxon>Pezizomycotina</taxon>
        <taxon>Sordariomycetes</taxon>
        <taxon>Sordariomycetidae</taxon>
        <taxon>Sordariales</taxon>
        <taxon>Lasiosphaeriaceae</taxon>
        <taxon>Cercophora</taxon>
    </lineage>
</organism>
<gene>
    <name evidence="1" type="ORF">B0T16DRAFT_408303</name>
</gene>
<dbReference type="EMBL" id="JAULSV010000003">
    <property type="protein sequence ID" value="KAK0648496.1"/>
    <property type="molecule type" value="Genomic_DNA"/>
</dbReference>
<comment type="caution">
    <text evidence="1">The sequence shown here is derived from an EMBL/GenBank/DDBJ whole genome shotgun (WGS) entry which is preliminary data.</text>
</comment>
<dbReference type="AlphaFoldDB" id="A0AA39Y9F5"/>
<keyword evidence="2" id="KW-1185">Reference proteome</keyword>
<sequence>MRSFLVSTAPTEIIVKIFQQCDSLADVASLRLTCLRFESIWIAHSLVIISDAGPRLIPGFRRARMAARATALVHLAQSAGELPPEIDPDELERESRLPILTPTELDAVLDLHHFARCVEVRFCHYPCSRSHIKVRRAGGRWPPDRRPPPPWGTPEPPEGMAQWRERFHLSVFTSLFMGAVLARAYNEPFYPNGIATTEPLADRQRLGLLRELKEWRQSSAESFHLSLSSRDYLLRFPAYDLNGDHSTSEKVFGVLEQWLVTSSAAQAGALLTPVQFSQAPRPGPMPFPRQYFAHHPQGRDEWVIPWQQRLSTQFAQEPPHVTAHTLWVIAQSMHMFEFLLSCFENVDGEEGRGRLESPRGYGDFAFGMKRTAEVVLFGVFQPEKASTLRKIKDSADRPFRARPVGSGSPQRDPLLDSLDIPVVLEALCLRSGLQNHESWAFGPDLLAPPPPLQFFAFLLSKHFRLGLAISEYRDFDGTNEYVRFTACANVFANESADRTKRTEWATGGGRLLTDIPDGGRALYYQEMDDNPRYVPVYEQHSSLDSSSSEEWGS</sequence>
<protein>
    <recommendedName>
        <fullName evidence="3">F-box domain-containing protein</fullName>
    </recommendedName>
</protein>
<evidence type="ECO:0008006" key="3">
    <source>
        <dbReference type="Google" id="ProtNLM"/>
    </source>
</evidence>
<name>A0AA39Y9F5_9PEZI</name>
<dbReference type="Proteomes" id="UP001174936">
    <property type="component" value="Unassembled WGS sequence"/>
</dbReference>
<reference evidence="1" key="1">
    <citation type="submission" date="2023-06" db="EMBL/GenBank/DDBJ databases">
        <title>Genome-scale phylogeny and comparative genomics of the fungal order Sordariales.</title>
        <authorList>
            <consortium name="Lawrence Berkeley National Laboratory"/>
            <person name="Hensen N."/>
            <person name="Bonometti L."/>
            <person name="Westerberg I."/>
            <person name="Brannstrom I.O."/>
            <person name="Guillou S."/>
            <person name="Cros-Aarteil S."/>
            <person name="Calhoun S."/>
            <person name="Haridas S."/>
            <person name="Kuo A."/>
            <person name="Mondo S."/>
            <person name="Pangilinan J."/>
            <person name="Riley R."/>
            <person name="Labutti K."/>
            <person name="Andreopoulos B."/>
            <person name="Lipzen A."/>
            <person name="Chen C."/>
            <person name="Yanf M."/>
            <person name="Daum C."/>
            <person name="Ng V."/>
            <person name="Clum A."/>
            <person name="Steindorff A."/>
            <person name="Ohm R."/>
            <person name="Martin F."/>
            <person name="Silar P."/>
            <person name="Natvig D."/>
            <person name="Lalanne C."/>
            <person name="Gautier V."/>
            <person name="Ament-Velasquez S.L."/>
            <person name="Kruys A."/>
            <person name="Hutchinson M.I."/>
            <person name="Powell A.J."/>
            <person name="Barry K."/>
            <person name="Miller A.N."/>
            <person name="Grigoriev I.V."/>
            <person name="Debuchy R."/>
            <person name="Gladieux P."/>
            <person name="Thoren M.H."/>
            <person name="Johannesson H."/>
        </authorList>
    </citation>
    <scope>NUCLEOTIDE SEQUENCE</scope>
    <source>
        <strain evidence="1">SMH2532-1</strain>
    </source>
</reference>
<dbReference type="CDD" id="cd09917">
    <property type="entry name" value="F-box_SF"/>
    <property type="match status" value="1"/>
</dbReference>
<evidence type="ECO:0000313" key="2">
    <source>
        <dbReference type="Proteomes" id="UP001174936"/>
    </source>
</evidence>
<accession>A0AA39Y9F5</accession>
<proteinExistence type="predicted"/>